<protein>
    <submittedName>
        <fullName evidence="2">Uncharacterized protein</fullName>
    </submittedName>
</protein>
<name>A0A0F9G2X1_9ZZZZ</name>
<accession>A0A0F9G2X1</accession>
<reference evidence="2" key="1">
    <citation type="journal article" date="2015" name="Nature">
        <title>Complex archaea that bridge the gap between prokaryotes and eukaryotes.</title>
        <authorList>
            <person name="Spang A."/>
            <person name="Saw J.H."/>
            <person name="Jorgensen S.L."/>
            <person name="Zaremba-Niedzwiedzka K."/>
            <person name="Martijn J."/>
            <person name="Lind A.E."/>
            <person name="van Eijk R."/>
            <person name="Schleper C."/>
            <person name="Guy L."/>
            <person name="Ettema T.J."/>
        </authorList>
    </citation>
    <scope>NUCLEOTIDE SEQUENCE</scope>
</reference>
<gene>
    <name evidence="2" type="ORF">LCGC14_2170530</name>
</gene>
<sequence length="64" mass="7255">MEYWVTVLVFCVCVVTIITGLVVLGMIFWHLWRYGLDPVIDSPGSAADALEKAARKRRLTFDPN</sequence>
<dbReference type="EMBL" id="LAZR01028012">
    <property type="protein sequence ID" value="KKL63895.1"/>
    <property type="molecule type" value="Genomic_DNA"/>
</dbReference>
<feature type="transmembrane region" description="Helical" evidence="1">
    <location>
        <begin position="7"/>
        <end position="32"/>
    </location>
</feature>
<organism evidence="2">
    <name type="scientific">marine sediment metagenome</name>
    <dbReference type="NCBI Taxonomy" id="412755"/>
    <lineage>
        <taxon>unclassified sequences</taxon>
        <taxon>metagenomes</taxon>
        <taxon>ecological metagenomes</taxon>
    </lineage>
</organism>
<evidence type="ECO:0000256" key="1">
    <source>
        <dbReference type="SAM" id="Phobius"/>
    </source>
</evidence>
<comment type="caution">
    <text evidence="2">The sequence shown here is derived from an EMBL/GenBank/DDBJ whole genome shotgun (WGS) entry which is preliminary data.</text>
</comment>
<dbReference type="AlphaFoldDB" id="A0A0F9G2X1"/>
<evidence type="ECO:0000313" key="2">
    <source>
        <dbReference type="EMBL" id="KKL63895.1"/>
    </source>
</evidence>
<keyword evidence="1" id="KW-1133">Transmembrane helix</keyword>
<keyword evidence="1" id="KW-0812">Transmembrane</keyword>
<proteinExistence type="predicted"/>
<keyword evidence="1" id="KW-0472">Membrane</keyword>